<reference evidence="2 3" key="1">
    <citation type="submission" date="2019-03" db="EMBL/GenBank/DDBJ databases">
        <title>First draft genome of Liparis tanakae, snailfish: a comprehensive survey of snailfish specific genes.</title>
        <authorList>
            <person name="Kim W."/>
            <person name="Song I."/>
            <person name="Jeong J.-H."/>
            <person name="Kim D."/>
            <person name="Kim S."/>
            <person name="Ryu S."/>
            <person name="Song J.Y."/>
            <person name="Lee S.K."/>
        </authorList>
    </citation>
    <scope>NUCLEOTIDE SEQUENCE [LARGE SCALE GENOMIC DNA]</scope>
    <source>
        <tissue evidence="2">Muscle</tissue>
    </source>
</reference>
<evidence type="ECO:0000256" key="1">
    <source>
        <dbReference type="SAM" id="MobiDB-lite"/>
    </source>
</evidence>
<gene>
    <name evidence="2" type="ORF">EYF80_009759</name>
</gene>
<organism evidence="2 3">
    <name type="scientific">Liparis tanakae</name>
    <name type="common">Tanaka's snailfish</name>
    <dbReference type="NCBI Taxonomy" id="230148"/>
    <lineage>
        <taxon>Eukaryota</taxon>
        <taxon>Metazoa</taxon>
        <taxon>Chordata</taxon>
        <taxon>Craniata</taxon>
        <taxon>Vertebrata</taxon>
        <taxon>Euteleostomi</taxon>
        <taxon>Actinopterygii</taxon>
        <taxon>Neopterygii</taxon>
        <taxon>Teleostei</taxon>
        <taxon>Neoteleostei</taxon>
        <taxon>Acanthomorphata</taxon>
        <taxon>Eupercaria</taxon>
        <taxon>Perciformes</taxon>
        <taxon>Cottioidei</taxon>
        <taxon>Cottales</taxon>
        <taxon>Liparidae</taxon>
        <taxon>Liparis</taxon>
    </lineage>
</organism>
<dbReference type="Proteomes" id="UP000314294">
    <property type="component" value="Unassembled WGS sequence"/>
</dbReference>
<comment type="caution">
    <text evidence="2">The sequence shown here is derived from an EMBL/GenBank/DDBJ whole genome shotgun (WGS) entry which is preliminary data.</text>
</comment>
<evidence type="ECO:0000313" key="2">
    <source>
        <dbReference type="EMBL" id="TNN79942.1"/>
    </source>
</evidence>
<sequence>MGTSLSVRALVATKGIGGYRMCVEQWREGNRQRESEMKRKREWKSHSQCACIPAKTAVTDPAGLPDEMPLPCLHIRSTLGTYGDSWSRQDLTRLEVPLQVLQSSPWLLKLGRTQRESPSAAAEGLILQEGHDTEGAA</sequence>
<accession>A0A4Z2IRR2</accession>
<protein>
    <submittedName>
        <fullName evidence="2">Uncharacterized protein</fullName>
    </submittedName>
</protein>
<feature type="region of interest" description="Disordered" evidence="1">
    <location>
        <begin position="117"/>
        <end position="137"/>
    </location>
</feature>
<dbReference type="AlphaFoldDB" id="A0A4Z2IRR2"/>
<proteinExistence type="predicted"/>
<evidence type="ECO:0000313" key="3">
    <source>
        <dbReference type="Proteomes" id="UP000314294"/>
    </source>
</evidence>
<keyword evidence="3" id="KW-1185">Reference proteome</keyword>
<name>A0A4Z2IRR2_9TELE</name>
<dbReference type="EMBL" id="SRLO01000059">
    <property type="protein sequence ID" value="TNN79942.1"/>
    <property type="molecule type" value="Genomic_DNA"/>
</dbReference>